<dbReference type="AlphaFoldDB" id="A0A8B8IIA0"/>
<keyword evidence="2" id="KW-1185">Reference proteome</keyword>
<feature type="non-terminal residue" evidence="3">
    <location>
        <position position="1"/>
    </location>
</feature>
<evidence type="ECO:0000313" key="2">
    <source>
        <dbReference type="Proteomes" id="UP001652626"/>
    </source>
</evidence>
<dbReference type="RefSeq" id="XP_026496067.2">
    <property type="nucleotide sequence ID" value="XM_026640282.2"/>
</dbReference>
<reference evidence="3" key="1">
    <citation type="submission" date="2025-08" db="UniProtKB">
        <authorList>
            <consortium name="RefSeq"/>
        </authorList>
    </citation>
    <scope>IDENTIFICATION</scope>
    <source>
        <tissue evidence="3">Whole body</tissue>
    </source>
</reference>
<evidence type="ECO:0000313" key="3">
    <source>
        <dbReference type="RefSeq" id="XP_026496067.2"/>
    </source>
</evidence>
<protein>
    <submittedName>
        <fullName evidence="3">Uncharacterized protein LOC113400646</fullName>
    </submittedName>
</protein>
<proteinExistence type="predicted"/>
<dbReference type="OrthoDB" id="3238794at2759"/>
<name>A0A8B8IIA0_VANTA</name>
<dbReference type="Proteomes" id="UP001652626">
    <property type="component" value="Chromosome 29"/>
</dbReference>
<organism evidence="2 3">
    <name type="scientific">Vanessa tameamea</name>
    <name type="common">Kamehameha butterfly</name>
    <dbReference type="NCBI Taxonomy" id="334116"/>
    <lineage>
        <taxon>Eukaryota</taxon>
        <taxon>Metazoa</taxon>
        <taxon>Ecdysozoa</taxon>
        <taxon>Arthropoda</taxon>
        <taxon>Hexapoda</taxon>
        <taxon>Insecta</taxon>
        <taxon>Pterygota</taxon>
        <taxon>Neoptera</taxon>
        <taxon>Endopterygota</taxon>
        <taxon>Lepidoptera</taxon>
        <taxon>Glossata</taxon>
        <taxon>Ditrysia</taxon>
        <taxon>Papilionoidea</taxon>
        <taxon>Nymphalidae</taxon>
        <taxon>Nymphalinae</taxon>
        <taxon>Vanessa</taxon>
    </lineage>
</organism>
<dbReference type="GeneID" id="113400646"/>
<sequence>WLNNSPLTGTKVTEANVEVFSSHKRSLHQYPRNPNFANVKKNYEPNKQPKCKVSLNSKLVASNEIVLYNAGNISSRSSLYSVPSIEWDHCKFDYPLRTRSLPRQRKRDPSRLYRTRSQSGFINSYIKDPEPIHFHVPRCNSCGTIVNSFSRGIKADTNNKYGSVYFSFDNISQKCIDDVEFNVVKVEETVLPVYKVANQTEFVESQEFNEDNYLGEICNTYPSDNNVTKENTDTKHDVNDLETSNGKKLDSEVDDCVGKQENVYRAEYANNIDQNEELLNITLDSADGEYHSFTEDMDFAEVDYESPVKDLVGKDIRDYSVPIDLYCEDYTKKDVSPTKSPQKRMDLIKTNILEPILEESKSSYDDSSHDKVDKKVECTRDNSVDLEIVTTIADNDTDIFVPDDTNKKLNTQTHKGMCVDDTDRSFIICSRKDRYSSLSASSGNGVSLDSTGEFEKYETVANVITTILYRIDLKVEESDVKNESYEQSSLQSNSEVKCEENENTDSFSITQIVKNIELNVNLSVSTATETSDIDIKESSKVVEAIIYFIFNIAFRICSNKEKCHTKKATKKVVTVVDFEDILSTTSLGWLYFNEDCYKHLHESVEEIKKHENDIEHPSKPNYEFDNDICANESNKSLVEKASKTLVTVVDCEDILSKTSMERLYSKHDKYSQEDNEDTKPKHERTYPTNVIDSDVLDTENKSISNTDLDCKIAAVIDLSLNSDTTTYDQNMAFINDSREVSLTYYEMCKDLNETRAEDVNDHTIDIATEILDRLLERSFRINEFVESRKTFNETYTVETEEMNTAFLVDDFYRSSSPHRDVFDVCTESPIKHASDSFTADDLSLLYDKDDAILGSPFVKAANLLTMSKTVRKGGIKYWVSFDETIPSERRYTRCVPRSKDNPSFLVIDIDKHDSDKLDTNNDESAGEPANVSVDRKENETFTTESASNYNTCDFELSSRLEISDRKEILLYNTRDVNRLHSTWPPYEHTLFYRIMPRFKLSQSLDLS</sequence>
<evidence type="ECO:0000256" key="1">
    <source>
        <dbReference type="SAM" id="MobiDB-lite"/>
    </source>
</evidence>
<feature type="region of interest" description="Disordered" evidence="1">
    <location>
        <begin position="665"/>
        <end position="685"/>
    </location>
</feature>
<gene>
    <name evidence="3" type="primary">LOC113400646</name>
</gene>
<feature type="region of interest" description="Disordered" evidence="1">
    <location>
        <begin position="915"/>
        <end position="944"/>
    </location>
</feature>
<accession>A0A8B8IIA0</accession>